<dbReference type="InterPro" id="IPR002575">
    <property type="entry name" value="Aminoglycoside_PTrfase"/>
</dbReference>
<keyword evidence="4" id="KW-1185">Reference proteome</keyword>
<dbReference type="InterPro" id="IPR050249">
    <property type="entry name" value="Pseudomonas-type_ThrB"/>
</dbReference>
<dbReference type="PANTHER" id="PTHR21064:SF6">
    <property type="entry name" value="AMINOGLYCOSIDE PHOSPHOTRANSFERASE DOMAIN-CONTAINING PROTEIN"/>
    <property type="match status" value="1"/>
</dbReference>
<accession>A0ABR9JG63</accession>
<reference evidence="3 4" key="1">
    <citation type="submission" date="2020-10" db="EMBL/GenBank/DDBJ databases">
        <title>Sequencing the genomes of 1000 actinobacteria strains.</title>
        <authorList>
            <person name="Klenk H.-P."/>
        </authorList>
    </citation>
    <scope>NUCLEOTIDE SEQUENCE [LARGE SCALE GENOMIC DNA]</scope>
    <source>
        <strain evidence="3 4">DSM 15666</strain>
    </source>
</reference>
<evidence type="ECO:0000313" key="4">
    <source>
        <dbReference type="Proteomes" id="UP000643525"/>
    </source>
</evidence>
<comment type="similarity">
    <text evidence="1">Belongs to the pseudomonas-type ThrB family.</text>
</comment>
<dbReference type="RefSeq" id="WP_192595876.1">
    <property type="nucleotide sequence ID" value="NZ_BAAALJ010000023.1"/>
</dbReference>
<feature type="domain" description="Aminoglycoside phosphotransferase" evidence="2">
    <location>
        <begin position="32"/>
        <end position="274"/>
    </location>
</feature>
<proteinExistence type="inferred from homology"/>
<keyword evidence="3" id="KW-0808">Transferase</keyword>
<dbReference type="SUPFAM" id="SSF56112">
    <property type="entry name" value="Protein kinase-like (PK-like)"/>
    <property type="match status" value="1"/>
</dbReference>
<dbReference type="Gene3D" id="3.90.1200.10">
    <property type="match status" value="1"/>
</dbReference>
<organism evidence="3 4">
    <name type="scientific">Nesterenkonia lutea</name>
    <dbReference type="NCBI Taxonomy" id="272919"/>
    <lineage>
        <taxon>Bacteria</taxon>
        <taxon>Bacillati</taxon>
        <taxon>Actinomycetota</taxon>
        <taxon>Actinomycetes</taxon>
        <taxon>Micrococcales</taxon>
        <taxon>Micrococcaceae</taxon>
        <taxon>Nesterenkonia</taxon>
    </lineage>
</organism>
<protein>
    <submittedName>
        <fullName evidence="3">Ser/Thr protein kinase RdoA (MazF antagonist)</fullName>
    </submittedName>
</protein>
<comment type="caution">
    <text evidence="3">The sequence shown here is derived from an EMBL/GenBank/DDBJ whole genome shotgun (WGS) entry which is preliminary data.</text>
</comment>
<dbReference type="Pfam" id="PF01636">
    <property type="entry name" value="APH"/>
    <property type="match status" value="1"/>
</dbReference>
<name>A0ABR9JG63_9MICC</name>
<keyword evidence="3" id="KW-0418">Kinase</keyword>
<evidence type="ECO:0000259" key="2">
    <source>
        <dbReference type="Pfam" id="PF01636"/>
    </source>
</evidence>
<dbReference type="GO" id="GO:0016301">
    <property type="term" value="F:kinase activity"/>
    <property type="evidence" value="ECO:0007669"/>
    <property type="project" value="UniProtKB-KW"/>
</dbReference>
<evidence type="ECO:0000256" key="1">
    <source>
        <dbReference type="ARBA" id="ARBA00038240"/>
    </source>
</evidence>
<evidence type="ECO:0000313" key="3">
    <source>
        <dbReference type="EMBL" id="MBE1524928.1"/>
    </source>
</evidence>
<gene>
    <name evidence="3" type="ORF">H4W27_002046</name>
</gene>
<dbReference type="InterPro" id="IPR011009">
    <property type="entry name" value="Kinase-like_dom_sf"/>
</dbReference>
<sequence length="346" mass="37719">MQLETAHELAGVALAEFGLAPESQISFVKYRENHVFRVDSPAGSSFALKLHRAGYRTDEEILTELRHISELRARGISVPEARSTRTGELYAVVSHGGHTRRVSVVGWIHDAEPSGDAGAAFAGEEAAAPEDFTAMGELLGRLHRVSESMEPLAGFQRGAWDADGLAGHAPLWGDPLALSTLAAEERALLEHAMKRLRADLTELGPEPGTYGMIHGDSTPENVLKTPTGLMLIDFDDFGTGWYLFDLVTALFFYTPGPQYQVLEQALLQGYEKERVLSDAERGAWDALMLGRALSYLGWAAERPGDEASLFIEHSVVPWVLRLARAYCDGAPAPYAADAESLKETTL</sequence>
<dbReference type="PANTHER" id="PTHR21064">
    <property type="entry name" value="AMINOGLYCOSIDE PHOSPHOTRANSFERASE DOMAIN-CONTAINING PROTEIN-RELATED"/>
    <property type="match status" value="1"/>
</dbReference>
<dbReference type="EMBL" id="JADBED010000001">
    <property type="protein sequence ID" value="MBE1524928.1"/>
    <property type="molecule type" value="Genomic_DNA"/>
</dbReference>
<dbReference type="Proteomes" id="UP000643525">
    <property type="component" value="Unassembled WGS sequence"/>
</dbReference>